<dbReference type="AlphaFoldDB" id="V6DFJ3"/>
<accession>V6DFJ3</accession>
<dbReference type="PANTHER" id="PTHR15032:SF36">
    <property type="entry name" value="METALLO-BETA-LACTAMASE DOMAIN-CONTAINING PROTEIN"/>
    <property type="match status" value="1"/>
</dbReference>
<dbReference type="eggNOG" id="COG2220">
    <property type="taxonomic scope" value="Bacteria"/>
</dbReference>
<dbReference type="PANTHER" id="PTHR15032">
    <property type="entry name" value="N-ACYL-PHOSPHATIDYLETHANOLAMINE-HYDROLYZING PHOSPHOLIPASE D"/>
    <property type="match status" value="1"/>
</dbReference>
<proteinExistence type="predicted"/>
<protein>
    <submittedName>
        <fullName evidence="2">Zn-dependent hydrolase of the beta-lactamase fold</fullName>
    </submittedName>
</protein>
<keyword evidence="2" id="KW-0378">Hydrolase</keyword>
<evidence type="ECO:0000313" key="2">
    <source>
        <dbReference type="EMBL" id="CDK30362.1"/>
    </source>
</evidence>
<organism evidence="2 3">
    <name type="scientific">Candidatus Babela massiliensis</name>
    <dbReference type="NCBI Taxonomy" id="673862"/>
    <lineage>
        <taxon>Bacteria</taxon>
        <taxon>Candidatus Babelota</taxon>
        <taxon>Candidatus Babeliae</taxon>
        <taxon>Candidatus Babeliales</taxon>
        <taxon>Candidatus Babeliaceae</taxon>
        <taxon>Candidatus Babela</taxon>
    </lineage>
</organism>
<keyword evidence="3" id="KW-1185">Reference proteome</keyword>
<dbReference type="Proteomes" id="UP000018769">
    <property type="component" value="Chromosome I"/>
</dbReference>
<evidence type="ECO:0000313" key="3">
    <source>
        <dbReference type="Proteomes" id="UP000018769"/>
    </source>
</evidence>
<dbReference type="GO" id="GO:0005737">
    <property type="term" value="C:cytoplasm"/>
    <property type="evidence" value="ECO:0007669"/>
    <property type="project" value="TreeGrafter"/>
</dbReference>
<dbReference type="InterPro" id="IPR001279">
    <property type="entry name" value="Metallo-B-lactamas"/>
</dbReference>
<dbReference type="EMBL" id="HG793133">
    <property type="protein sequence ID" value="CDK30362.1"/>
    <property type="molecule type" value="Genomic_DNA"/>
</dbReference>
<dbReference type="KEGG" id="dpb:BABL1_gene_626"/>
<dbReference type="InterPro" id="IPR036866">
    <property type="entry name" value="RibonucZ/Hydroxyglut_hydro"/>
</dbReference>
<feature type="domain" description="Metallo-beta-lactamase" evidence="1">
    <location>
        <begin position="87"/>
        <end position="296"/>
    </location>
</feature>
<dbReference type="SUPFAM" id="SSF56281">
    <property type="entry name" value="Metallo-hydrolase/oxidoreductase"/>
    <property type="match status" value="1"/>
</dbReference>
<dbReference type="STRING" id="673862.BABL1_gene_626"/>
<dbReference type="GO" id="GO:0016787">
    <property type="term" value="F:hydrolase activity"/>
    <property type="evidence" value="ECO:0007669"/>
    <property type="project" value="UniProtKB-KW"/>
</dbReference>
<dbReference type="HOGENOM" id="CLU_020884_1_1_7"/>
<gene>
    <name evidence="2" type="ORF">BABL1_gene_626</name>
</gene>
<evidence type="ECO:0000259" key="1">
    <source>
        <dbReference type="Pfam" id="PF12706"/>
    </source>
</evidence>
<name>V6DFJ3_9BACT</name>
<dbReference type="RefSeq" id="WP_023791366.1">
    <property type="nucleotide sequence ID" value="NC_023003.1"/>
</dbReference>
<dbReference type="Pfam" id="PF12706">
    <property type="entry name" value="Lactamase_B_2"/>
    <property type="match status" value="1"/>
</dbReference>
<reference evidence="2 3" key="1">
    <citation type="journal article" date="2015" name="Biol. Direct">
        <title>Babela massiliensis, a representative of a widespread bacterial phylum with unusual adaptations to parasitism in amoebae.</title>
        <authorList>
            <person name="Pagnier I."/>
            <person name="Yutin N."/>
            <person name="Croce O."/>
            <person name="Makarova K.S."/>
            <person name="Wolf Y.I."/>
            <person name="Benamar S."/>
            <person name="Raoult D."/>
            <person name="Koonin E.V."/>
            <person name="La Scola B."/>
        </authorList>
    </citation>
    <scope>NUCLEOTIDE SEQUENCE [LARGE SCALE GENOMIC DNA]</scope>
    <source>
        <strain evidence="3">BABL1</strain>
    </source>
</reference>
<dbReference type="Gene3D" id="3.60.15.10">
    <property type="entry name" value="Ribonuclease Z/Hydroxyacylglutathione hydrolase-like"/>
    <property type="match status" value="1"/>
</dbReference>
<dbReference type="OrthoDB" id="9805728at2"/>
<sequence length="356" mass="42426">MSYLNKNHRIYPHFNNGRFYNHPNEKKPPFLLSPLSMLIEWYLCRDYQKDFDLSNWIDNTPPIKSSEKLAITWIGHSTFLIQVGGFNILTDPIFGDLFPLFRRFIAPGIEIKNLPKIDFVIISHNHPDHMNAYALKYLKNYNNPNVKYLVPLKDKKWFDRRSFNSLNVYECTWWQTLKFDNLSVNNDMLNEILSEIEFTFLPAFHWSQRGLFDYNKSLWGSWMIHFKDTNIYFAGDTAYSKHFECISKEFDQIDIALMPIGPCEPHDWMKESHVDAEEAGQAFIDLKAKNFIPMHWGTYFFGIDNFHLPHDRLINWWRRQDFTQNELLHILKFGQRKYIDSNSIIIDSYKEIGLTI</sequence>